<dbReference type="EMBL" id="CAJHIA010000017">
    <property type="protein sequence ID" value="CAD6445804.1"/>
    <property type="molecule type" value="Genomic_DNA"/>
</dbReference>
<gene>
    <name evidence="3" type="ORF">SCLTRI_LOCUS6014</name>
</gene>
<feature type="domain" description="Class II aldolase/adducin N-terminal" evidence="2">
    <location>
        <begin position="123"/>
        <end position="305"/>
    </location>
</feature>
<reference evidence="3" key="1">
    <citation type="submission" date="2020-10" db="EMBL/GenBank/DDBJ databases">
        <authorList>
            <person name="Kusch S."/>
        </authorList>
    </citation>
    <scope>NUCLEOTIDE SEQUENCE</scope>
    <source>
        <strain evidence="3">SwB9</strain>
    </source>
</reference>
<dbReference type="Gene3D" id="3.40.225.10">
    <property type="entry name" value="Class II aldolase/adducin N-terminal domain"/>
    <property type="match status" value="1"/>
</dbReference>
<dbReference type="Pfam" id="PF00596">
    <property type="entry name" value="Aldolase_II"/>
    <property type="match status" value="1"/>
</dbReference>
<feature type="region of interest" description="Disordered" evidence="1">
    <location>
        <begin position="76"/>
        <end position="95"/>
    </location>
</feature>
<dbReference type="InterPro" id="IPR001303">
    <property type="entry name" value="Aldolase_II/adducin_N"/>
</dbReference>
<dbReference type="SMART" id="SM01007">
    <property type="entry name" value="Aldolase_II"/>
    <property type="match status" value="1"/>
</dbReference>
<protein>
    <submittedName>
        <fullName evidence="3">736c6742-1148-4249-a114-d9ac896b4270</fullName>
    </submittedName>
</protein>
<dbReference type="OrthoDB" id="3238794at2759"/>
<evidence type="ECO:0000313" key="3">
    <source>
        <dbReference type="EMBL" id="CAD6445804.1"/>
    </source>
</evidence>
<dbReference type="InterPro" id="IPR036409">
    <property type="entry name" value="Aldolase_II/adducin_N_sf"/>
</dbReference>
<dbReference type="PANTHER" id="PTHR10672:SF41">
    <property type="entry name" value="CLASS II ALDOLASE_ADDUCIN DOMAIN PROTEIN (AFU_ORTHOLOGUE AFUA_3G01330)"/>
    <property type="match status" value="1"/>
</dbReference>
<proteinExistence type="predicted"/>
<evidence type="ECO:0000259" key="2">
    <source>
        <dbReference type="SMART" id="SM01007"/>
    </source>
</evidence>
<dbReference type="NCBIfam" id="NF004855">
    <property type="entry name" value="PRK06208.1"/>
    <property type="match status" value="1"/>
</dbReference>
<dbReference type="GO" id="GO:0005856">
    <property type="term" value="C:cytoskeleton"/>
    <property type="evidence" value="ECO:0007669"/>
    <property type="project" value="TreeGrafter"/>
</dbReference>
<keyword evidence="4" id="KW-1185">Reference proteome</keyword>
<dbReference type="PANTHER" id="PTHR10672">
    <property type="entry name" value="ADDUCIN"/>
    <property type="match status" value="1"/>
</dbReference>
<name>A0A8H2VVB2_9HELO</name>
<dbReference type="Proteomes" id="UP000624404">
    <property type="component" value="Unassembled WGS sequence"/>
</dbReference>
<dbReference type="FunFam" id="3.40.225.10:FF:000009">
    <property type="entry name" value="Class II aldolase/adducin N-terminal"/>
    <property type="match status" value="1"/>
</dbReference>
<sequence>SPDLSPLQLHYNCHVYLLLSCLSLHNIPYLLVVFSHIHIHIHIHQFSQSPTTTKMSPPSATNTNAETVNTGAAVPITPHSEASTTTHEPGLSKEQAKARPGNLRFPFRTPFEDKYAEREYQKGRLALAFRIFAKLGYDEGVAGHITLRDPVDPTSFWVNPFGVAWPLLRASDLILVNKDGEVIEGGPCRLLNTAAYMIHHAVHTARPEINAVAHSHSLYGRAFCTLGRPLDTITQDACAFHNDLALYSSFRGIVLASEEGHAIASALGSKKAALLQNHGLLTCGESIESAVFWFTSLEKCCHAQLLADAAAGGRGGETIKIEEEDAAYTSKAIGTEKVGYFSAKPAFDMMEHESGTDYKW</sequence>
<comment type="caution">
    <text evidence="3">The sequence shown here is derived from an EMBL/GenBank/DDBJ whole genome shotgun (WGS) entry which is preliminary data.</text>
</comment>
<dbReference type="InterPro" id="IPR051017">
    <property type="entry name" value="Aldolase-II_Adducin_sf"/>
</dbReference>
<evidence type="ECO:0000313" key="4">
    <source>
        <dbReference type="Proteomes" id="UP000624404"/>
    </source>
</evidence>
<dbReference type="GO" id="GO:0051015">
    <property type="term" value="F:actin filament binding"/>
    <property type="evidence" value="ECO:0007669"/>
    <property type="project" value="TreeGrafter"/>
</dbReference>
<feature type="non-terminal residue" evidence="3">
    <location>
        <position position="360"/>
    </location>
</feature>
<dbReference type="SUPFAM" id="SSF53639">
    <property type="entry name" value="AraD/HMP-PK domain-like"/>
    <property type="match status" value="1"/>
</dbReference>
<dbReference type="AlphaFoldDB" id="A0A8H2VVB2"/>
<accession>A0A8H2VVB2</accession>
<organism evidence="3 4">
    <name type="scientific">Sclerotinia trifoliorum</name>
    <dbReference type="NCBI Taxonomy" id="28548"/>
    <lineage>
        <taxon>Eukaryota</taxon>
        <taxon>Fungi</taxon>
        <taxon>Dikarya</taxon>
        <taxon>Ascomycota</taxon>
        <taxon>Pezizomycotina</taxon>
        <taxon>Leotiomycetes</taxon>
        <taxon>Helotiales</taxon>
        <taxon>Sclerotiniaceae</taxon>
        <taxon>Sclerotinia</taxon>
    </lineage>
</organism>
<evidence type="ECO:0000256" key="1">
    <source>
        <dbReference type="SAM" id="MobiDB-lite"/>
    </source>
</evidence>